<dbReference type="EMBL" id="CP034279">
    <property type="protein sequence ID" value="QGV82448.1"/>
    <property type="molecule type" value="Genomic_DNA"/>
</dbReference>
<dbReference type="PROSITE" id="PS50075">
    <property type="entry name" value="CARRIER"/>
    <property type="match status" value="1"/>
</dbReference>
<dbReference type="OrthoDB" id="2085352at2"/>
<dbReference type="Gene3D" id="1.10.1200.10">
    <property type="entry name" value="ACP-like"/>
    <property type="match status" value="1"/>
</dbReference>
<feature type="compositionally biased region" description="Basic and acidic residues" evidence="3">
    <location>
        <begin position="222"/>
        <end position="231"/>
    </location>
</feature>
<feature type="compositionally biased region" description="Gly residues" evidence="3">
    <location>
        <begin position="57"/>
        <end position="68"/>
    </location>
</feature>
<feature type="compositionally biased region" description="Basic residues" evidence="3">
    <location>
        <begin position="69"/>
        <end position="78"/>
    </location>
</feature>
<feature type="compositionally biased region" description="Basic and acidic residues" evidence="3">
    <location>
        <begin position="103"/>
        <end position="119"/>
    </location>
</feature>
<dbReference type="InterPro" id="IPR036736">
    <property type="entry name" value="ACP-like_sf"/>
</dbReference>
<protein>
    <submittedName>
        <fullName evidence="5">Acyl carrier protein</fullName>
    </submittedName>
</protein>
<evidence type="ECO:0000256" key="1">
    <source>
        <dbReference type="ARBA" id="ARBA00022450"/>
    </source>
</evidence>
<sequence>MALGGLLEAAVRPERPATGLRAFRVDQGEDPLGVRRGGAPRQGAAGPGRAGVAVRRGGQGPRGGGGRGGRSRGRRPAGRRGYGVEAGPGGARGPSRVLGYQDAGDHGGRHHRGDDRDSGARVGPDGAFRLTASVAVVAIRLVGALLHGGSALLRRCRPARHGGSEDFRARVRRKPPSRRDDPREPPRPPTGRPRSERAGHGAGWAQTRRTPPTRPVRRLRIQSRDHADNKPRSSRINPRPGPGEQKGTSRVSAPHVSTESASPTERVTDVVLSVVAEVTGAGPHRLTDGFYDLGGTSLDAIRICLRVGRELGVDVPPETLLDSEDLADFATVVATATAAATTPGSDR</sequence>
<dbReference type="Pfam" id="PF00550">
    <property type="entry name" value="PP-binding"/>
    <property type="match status" value="1"/>
</dbReference>
<feature type="region of interest" description="Disordered" evidence="3">
    <location>
        <begin position="161"/>
        <end position="266"/>
    </location>
</feature>
<gene>
    <name evidence="5" type="ORF">EIZ62_03730</name>
</gene>
<evidence type="ECO:0000256" key="3">
    <source>
        <dbReference type="SAM" id="MobiDB-lite"/>
    </source>
</evidence>
<keyword evidence="2" id="KW-0597">Phosphoprotein</keyword>
<dbReference type="GO" id="GO:0017000">
    <property type="term" value="P:antibiotic biosynthetic process"/>
    <property type="evidence" value="ECO:0007669"/>
    <property type="project" value="UniProtKB-ARBA"/>
</dbReference>
<dbReference type="InterPro" id="IPR020806">
    <property type="entry name" value="PKS_PP-bd"/>
</dbReference>
<dbReference type="GO" id="GO:0031177">
    <property type="term" value="F:phosphopantetheine binding"/>
    <property type="evidence" value="ECO:0007669"/>
    <property type="project" value="InterPro"/>
</dbReference>
<evidence type="ECO:0000313" key="6">
    <source>
        <dbReference type="Proteomes" id="UP000422572"/>
    </source>
</evidence>
<dbReference type="SUPFAM" id="SSF47336">
    <property type="entry name" value="ACP-like"/>
    <property type="match status" value="1"/>
</dbReference>
<reference evidence="5 6" key="1">
    <citation type="submission" date="2018-12" db="EMBL/GenBank/DDBJ databases">
        <title>Complete genome sequence of Streptomyces ficellus NRRL8067, the producer of ficellomycin, feldamycin and nojirimycin.</title>
        <authorList>
            <person name="Zhang H."/>
            <person name="Yue R."/>
            <person name="Liu Y."/>
            <person name="Li M."/>
            <person name="Mu H."/>
            <person name="Zhang J."/>
        </authorList>
    </citation>
    <scope>NUCLEOTIDE SEQUENCE [LARGE SCALE GENOMIC DNA]</scope>
    <source>
        <strain evidence="5 6">NRRL 8067</strain>
    </source>
</reference>
<feature type="compositionally biased region" description="Gly residues" evidence="3">
    <location>
        <begin position="80"/>
        <end position="92"/>
    </location>
</feature>
<dbReference type="SMART" id="SM00823">
    <property type="entry name" value="PKS_PP"/>
    <property type="match status" value="1"/>
</dbReference>
<feature type="domain" description="Carrier" evidence="4">
    <location>
        <begin position="262"/>
        <end position="337"/>
    </location>
</feature>
<dbReference type="InterPro" id="IPR009081">
    <property type="entry name" value="PP-bd_ACP"/>
</dbReference>
<name>A0A6I6FWJ6_9ACTN</name>
<evidence type="ECO:0000256" key="2">
    <source>
        <dbReference type="ARBA" id="ARBA00022553"/>
    </source>
</evidence>
<feature type="compositionally biased region" description="Basic and acidic residues" evidence="3">
    <location>
        <begin position="177"/>
        <end position="186"/>
    </location>
</feature>
<keyword evidence="1" id="KW-0596">Phosphopantetheine</keyword>
<accession>A0A6I6FWJ6</accession>
<dbReference type="Proteomes" id="UP000422572">
    <property type="component" value="Chromosome"/>
</dbReference>
<proteinExistence type="predicted"/>
<dbReference type="KEGG" id="sfic:EIZ62_03730"/>
<dbReference type="AlphaFoldDB" id="A0A6I6FWJ6"/>
<organism evidence="5 6">
    <name type="scientific">Streptomyces ficellus</name>
    <dbReference type="NCBI Taxonomy" id="1977088"/>
    <lineage>
        <taxon>Bacteria</taxon>
        <taxon>Bacillati</taxon>
        <taxon>Actinomycetota</taxon>
        <taxon>Actinomycetes</taxon>
        <taxon>Kitasatosporales</taxon>
        <taxon>Streptomycetaceae</taxon>
        <taxon>Streptomyces</taxon>
    </lineage>
</organism>
<evidence type="ECO:0000313" key="5">
    <source>
        <dbReference type="EMBL" id="QGV82448.1"/>
    </source>
</evidence>
<evidence type="ECO:0000259" key="4">
    <source>
        <dbReference type="PROSITE" id="PS50075"/>
    </source>
</evidence>
<feature type="region of interest" description="Disordered" evidence="3">
    <location>
        <begin position="18"/>
        <end position="120"/>
    </location>
</feature>
<feature type="compositionally biased region" description="Polar residues" evidence="3">
    <location>
        <begin position="246"/>
        <end position="265"/>
    </location>
</feature>
<keyword evidence="6" id="KW-1185">Reference proteome</keyword>